<dbReference type="Proteomes" id="UP001172386">
    <property type="component" value="Unassembled WGS sequence"/>
</dbReference>
<organism evidence="1 2">
    <name type="scientific">Neophaeococcomyces mojaviensis</name>
    <dbReference type="NCBI Taxonomy" id="3383035"/>
    <lineage>
        <taxon>Eukaryota</taxon>
        <taxon>Fungi</taxon>
        <taxon>Dikarya</taxon>
        <taxon>Ascomycota</taxon>
        <taxon>Pezizomycotina</taxon>
        <taxon>Eurotiomycetes</taxon>
        <taxon>Chaetothyriomycetidae</taxon>
        <taxon>Chaetothyriales</taxon>
        <taxon>Chaetothyriales incertae sedis</taxon>
        <taxon>Neophaeococcomyces</taxon>
    </lineage>
</organism>
<dbReference type="EMBL" id="JAPDRQ010000005">
    <property type="protein sequence ID" value="KAJ9664016.1"/>
    <property type="molecule type" value="Genomic_DNA"/>
</dbReference>
<evidence type="ECO:0000313" key="1">
    <source>
        <dbReference type="EMBL" id="KAJ9664016.1"/>
    </source>
</evidence>
<accession>A0ACC3AJK8</accession>
<keyword evidence="2" id="KW-1185">Reference proteome</keyword>
<proteinExistence type="predicted"/>
<reference evidence="1" key="1">
    <citation type="submission" date="2022-10" db="EMBL/GenBank/DDBJ databases">
        <title>Culturing micro-colonial fungi from biological soil crusts in the Mojave desert and describing Neophaeococcomyces mojavensis, and introducing the new genera and species Taxawa tesnikishii.</title>
        <authorList>
            <person name="Kurbessoian T."/>
            <person name="Stajich J.E."/>
        </authorList>
    </citation>
    <scope>NUCLEOTIDE SEQUENCE</scope>
    <source>
        <strain evidence="1">JES_112</strain>
    </source>
</reference>
<gene>
    <name evidence="1" type="ORF">H2198_000519</name>
</gene>
<protein>
    <submittedName>
        <fullName evidence="1">Uncharacterized protein</fullName>
    </submittedName>
</protein>
<comment type="caution">
    <text evidence="1">The sequence shown here is derived from an EMBL/GenBank/DDBJ whole genome shotgun (WGS) entry which is preliminary data.</text>
</comment>
<sequence length="496" mass="55680">MARPLIPDAAGVNLKIGELRYLARPLRLPSLEDKTTYVAVDVAGGGWRSHSIAVPARAYSHEFSSSEAKFSSSLCKSLNGLRVAVKDNFHIKGTRTSLCDRAFFQTYPPQYSSAEVVSRLEENGSHIVGKTYMSAFAMMEHPTQSVDYQASFNPRGDGYLITGGSSGGSAAAIASYNWIDIAICSDTTGSARIPAFQTGVFGFRPSTNIISSKGLEKAWAAVDVPAWFARDLTIFPQVLDALKLYDHQSSGGEQRQIEILYIEDFIPEGNIGQQDAVTDFLRSIESAVKAPIRRINIHNAWRNSAPVDEKDLRQFLYETTSHGWFYSAYHSFDKFRKDYGYLHGRSPFVTEVIKWYWELGQKITPEEHQEVMDRFSIFRAWFSETYFSDNTKTTVFFNHIDKIQPRYRDQYPGNNNPVVPGLRATYLASILKAPELAVPIGQIPYHSRITNQIEQIPLVISLMGAPCTDLELIKWAIDVLQKAKRPTKVKTGKTAF</sequence>
<evidence type="ECO:0000313" key="2">
    <source>
        <dbReference type="Proteomes" id="UP001172386"/>
    </source>
</evidence>
<name>A0ACC3AJK8_9EURO</name>